<dbReference type="InterPro" id="IPR020806">
    <property type="entry name" value="PKS_PP-bd"/>
</dbReference>
<keyword evidence="5" id="KW-0677">Repeat</keyword>
<dbReference type="Pfam" id="PF00550">
    <property type="entry name" value="PP-binding"/>
    <property type="match status" value="3"/>
</dbReference>
<feature type="domain" description="Carrier" evidence="6">
    <location>
        <begin position="3990"/>
        <end position="4065"/>
    </location>
</feature>
<evidence type="ECO:0000256" key="4">
    <source>
        <dbReference type="ARBA" id="ARBA00022553"/>
    </source>
</evidence>
<dbReference type="NCBIfam" id="TIGR01720">
    <property type="entry name" value="NRPS-para261"/>
    <property type="match status" value="2"/>
</dbReference>
<evidence type="ECO:0000313" key="7">
    <source>
        <dbReference type="EMBL" id="PHM45775.1"/>
    </source>
</evidence>
<dbReference type="Gene3D" id="3.30.559.10">
    <property type="entry name" value="Chloramphenicol acetyltransferase-like domain"/>
    <property type="match status" value="5"/>
</dbReference>
<dbReference type="FunFam" id="3.30.300.30:FF:000010">
    <property type="entry name" value="Enterobactin synthetase component F"/>
    <property type="match status" value="3"/>
</dbReference>
<dbReference type="InterPro" id="IPR045851">
    <property type="entry name" value="AMP-bd_C_sf"/>
</dbReference>
<dbReference type="Gene3D" id="2.30.38.10">
    <property type="entry name" value="Luciferase, Domain 3"/>
    <property type="match status" value="3"/>
</dbReference>
<dbReference type="InterPro" id="IPR020845">
    <property type="entry name" value="AMP-binding_CS"/>
</dbReference>
<dbReference type="SUPFAM" id="SSF52777">
    <property type="entry name" value="CoA-dependent acyltransferases"/>
    <property type="match status" value="10"/>
</dbReference>
<dbReference type="CDD" id="cd05930">
    <property type="entry name" value="A_NRPS"/>
    <property type="match status" value="3"/>
</dbReference>
<keyword evidence="10" id="KW-1185">Reference proteome</keyword>
<dbReference type="EMBL" id="FORG01000005">
    <property type="protein sequence ID" value="SFJ04527.1"/>
    <property type="molecule type" value="Genomic_DNA"/>
</dbReference>
<dbReference type="Pfam" id="PF00668">
    <property type="entry name" value="Condensation"/>
    <property type="match status" value="5"/>
</dbReference>
<dbReference type="OrthoDB" id="9757559at2"/>
<dbReference type="SMART" id="SM01294">
    <property type="entry name" value="PKS_PP_betabranch"/>
    <property type="match status" value="1"/>
</dbReference>
<dbReference type="FunFam" id="3.40.50.12780:FF:000012">
    <property type="entry name" value="Non-ribosomal peptide synthetase"/>
    <property type="match status" value="3"/>
</dbReference>
<evidence type="ECO:0000256" key="2">
    <source>
        <dbReference type="ARBA" id="ARBA00006432"/>
    </source>
</evidence>
<dbReference type="PROSITE" id="PS00012">
    <property type="entry name" value="PHOSPHOPANTETHEINE"/>
    <property type="match status" value="3"/>
</dbReference>
<dbReference type="SUPFAM" id="SSF56801">
    <property type="entry name" value="Acetyl-CoA synthetase-like"/>
    <property type="match status" value="3"/>
</dbReference>
<dbReference type="InterPro" id="IPR001242">
    <property type="entry name" value="Condensation_dom"/>
</dbReference>
<dbReference type="InterPro" id="IPR025110">
    <property type="entry name" value="AMP-bd_C"/>
</dbReference>
<dbReference type="Proteomes" id="UP000198919">
    <property type="component" value="Unassembled WGS sequence"/>
</dbReference>
<dbReference type="InterPro" id="IPR001031">
    <property type="entry name" value="Thioesterase"/>
</dbReference>
<keyword evidence="4" id="KW-0597">Phosphoprotein</keyword>
<dbReference type="Gene3D" id="3.30.559.30">
    <property type="entry name" value="Nonribosomal peptide synthetase, condensation domain"/>
    <property type="match status" value="5"/>
</dbReference>
<dbReference type="Gene3D" id="3.30.300.30">
    <property type="match status" value="3"/>
</dbReference>
<dbReference type="PANTHER" id="PTHR45527:SF1">
    <property type="entry name" value="FATTY ACID SYNTHASE"/>
    <property type="match status" value="1"/>
</dbReference>
<feature type="domain" description="Carrier" evidence="6">
    <location>
        <begin position="986"/>
        <end position="1060"/>
    </location>
</feature>
<keyword evidence="3" id="KW-0596">Phosphopantetheine</keyword>
<dbReference type="FunFam" id="3.40.50.980:FF:000001">
    <property type="entry name" value="Non-ribosomal peptide synthetase"/>
    <property type="match status" value="3"/>
</dbReference>
<dbReference type="GO" id="GO:0031177">
    <property type="term" value="F:phosphopantetheine binding"/>
    <property type="evidence" value="ECO:0007669"/>
    <property type="project" value="InterPro"/>
</dbReference>
<comment type="similarity">
    <text evidence="2">Belongs to the ATP-dependent AMP-binding enzyme family.</text>
</comment>
<dbReference type="SUPFAM" id="SSF53474">
    <property type="entry name" value="alpha/beta-Hydrolases"/>
    <property type="match status" value="1"/>
</dbReference>
<dbReference type="FunFam" id="2.30.38.10:FF:000001">
    <property type="entry name" value="Non-ribosomal peptide synthetase PvdI"/>
    <property type="match status" value="3"/>
</dbReference>
<reference evidence="9" key="1">
    <citation type="submission" date="2016-10" db="EMBL/GenBank/DDBJ databases">
        <authorList>
            <person name="Varghese N."/>
            <person name="Submissions S."/>
        </authorList>
    </citation>
    <scope>NUCLEOTIDE SEQUENCE [LARGE SCALE GENOMIC DNA]</scope>
    <source>
        <strain evidence="9">DSM 17908</strain>
    </source>
</reference>
<dbReference type="InterPro" id="IPR010060">
    <property type="entry name" value="NRPS_synth"/>
</dbReference>
<evidence type="ECO:0000313" key="8">
    <source>
        <dbReference type="EMBL" id="SFJ04527.1"/>
    </source>
</evidence>
<evidence type="ECO:0000313" key="9">
    <source>
        <dbReference type="Proteomes" id="UP000198919"/>
    </source>
</evidence>
<dbReference type="PANTHER" id="PTHR45527">
    <property type="entry name" value="NONRIBOSOMAL PEPTIDE SYNTHETASE"/>
    <property type="match status" value="1"/>
</dbReference>
<dbReference type="Gene3D" id="3.40.50.980">
    <property type="match status" value="6"/>
</dbReference>
<dbReference type="SMART" id="SM00823">
    <property type="entry name" value="PKS_PP"/>
    <property type="match status" value="3"/>
</dbReference>
<dbReference type="InterPro" id="IPR006162">
    <property type="entry name" value="Ppantetheine_attach_site"/>
</dbReference>
<dbReference type="FunFam" id="1.10.1200.10:FF:000005">
    <property type="entry name" value="Nonribosomal peptide synthetase 1"/>
    <property type="match status" value="3"/>
</dbReference>
<reference evidence="8" key="2">
    <citation type="submission" date="2016-10" db="EMBL/GenBank/DDBJ databases">
        <authorList>
            <person name="de Groot N.N."/>
        </authorList>
    </citation>
    <scope>NUCLEOTIDE SEQUENCE [LARGE SCALE GENOMIC DNA]</scope>
    <source>
        <strain evidence="8">DSM 17908</strain>
    </source>
</reference>
<dbReference type="PROSITE" id="PS50075">
    <property type="entry name" value="CARRIER"/>
    <property type="match status" value="3"/>
</dbReference>
<dbReference type="Pfam" id="PF13193">
    <property type="entry name" value="AMP-binding_C"/>
    <property type="match status" value="3"/>
</dbReference>
<dbReference type="PROSITE" id="PS00455">
    <property type="entry name" value="AMP_BINDING"/>
    <property type="match status" value="3"/>
</dbReference>
<comment type="cofactor">
    <cofactor evidence="1">
        <name>pantetheine 4'-phosphate</name>
        <dbReference type="ChEBI" id="CHEBI:47942"/>
    </cofactor>
</comment>
<dbReference type="NCBIfam" id="TIGR01733">
    <property type="entry name" value="AA-adenyl-dom"/>
    <property type="match status" value="3"/>
</dbReference>
<proteinExistence type="inferred from homology"/>
<organism evidence="8 9">
    <name type="scientific">Xenorhabdus mauleonii</name>
    <dbReference type="NCBI Taxonomy" id="351675"/>
    <lineage>
        <taxon>Bacteria</taxon>
        <taxon>Pseudomonadati</taxon>
        <taxon>Pseudomonadota</taxon>
        <taxon>Gammaproteobacteria</taxon>
        <taxon>Enterobacterales</taxon>
        <taxon>Morganellaceae</taxon>
        <taxon>Xenorhabdus</taxon>
    </lineage>
</organism>
<evidence type="ECO:0000256" key="5">
    <source>
        <dbReference type="ARBA" id="ARBA00022737"/>
    </source>
</evidence>
<dbReference type="InterPro" id="IPR009081">
    <property type="entry name" value="PP-bd_ACP"/>
</dbReference>
<evidence type="ECO:0000256" key="1">
    <source>
        <dbReference type="ARBA" id="ARBA00001957"/>
    </source>
</evidence>
<dbReference type="EMBL" id="NITY01000001">
    <property type="protein sequence ID" value="PHM45775.1"/>
    <property type="molecule type" value="Genomic_DNA"/>
</dbReference>
<dbReference type="GO" id="GO:0044550">
    <property type="term" value="P:secondary metabolite biosynthetic process"/>
    <property type="evidence" value="ECO:0007669"/>
    <property type="project" value="UniProtKB-ARBA"/>
</dbReference>
<dbReference type="Pfam" id="PF00975">
    <property type="entry name" value="Thioesterase"/>
    <property type="match status" value="1"/>
</dbReference>
<evidence type="ECO:0000256" key="3">
    <source>
        <dbReference type="ARBA" id="ARBA00022450"/>
    </source>
</evidence>
<dbReference type="GO" id="GO:0043041">
    <property type="term" value="P:amino acid activation for nonribosomal peptide biosynthetic process"/>
    <property type="evidence" value="ECO:0007669"/>
    <property type="project" value="TreeGrafter"/>
</dbReference>
<dbReference type="InterPro" id="IPR029058">
    <property type="entry name" value="AB_hydrolase_fold"/>
</dbReference>
<dbReference type="Gene3D" id="3.40.50.1820">
    <property type="entry name" value="alpha/beta hydrolase"/>
    <property type="match status" value="1"/>
</dbReference>
<name>A0A1I3N5M6_9GAMM</name>
<dbReference type="GO" id="GO:0003824">
    <property type="term" value="F:catalytic activity"/>
    <property type="evidence" value="ECO:0007669"/>
    <property type="project" value="InterPro"/>
</dbReference>
<dbReference type="Pfam" id="PF00501">
    <property type="entry name" value="AMP-binding"/>
    <property type="match status" value="3"/>
</dbReference>
<feature type="domain" description="Carrier" evidence="6">
    <location>
        <begin position="2487"/>
        <end position="2561"/>
    </location>
</feature>
<dbReference type="NCBIfam" id="NF003417">
    <property type="entry name" value="PRK04813.1"/>
    <property type="match status" value="3"/>
</dbReference>
<dbReference type="SUPFAM" id="SSF47336">
    <property type="entry name" value="ACP-like"/>
    <property type="match status" value="3"/>
</dbReference>
<evidence type="ECO:0000313" key="10">
    <source>
        <dbReference type="Proteomes" id="UP000224607"/>
    </source>
</evidence>
<protein>
    <submittedName>
        <fullName evidence="7 8">Peptide synthase</fullName>
    </submittedName>
</protein>
<sequence length="4323" mass="486583">MKIAEKALDSKLYELHPAQEDVFNEQTLHGNASQHNLGWYTLMEGDVDIVILQQTWQLLYQHVDMLRLRIFINSDNKAMQYVKNRSIPESMIFHDFSTQPDPEEKVNSWMQQQINQAINFPDEILYQISLIRINRKRHYLFTKFHHIIIDGVGLFRLHEYIHKLYNCLKNGESTDWLSKIPQYSGSMEQAKEYLYSPNYDNDKNYWHDFLTQKNIHQLVPHHQNRSSAQNTLTLPFSMKKNLYDLCKKYKTNILAVFSSLVTIMMAELTGQQEVTFNTITHGRKTKSEKYVVGMQANIYPVYCHISDNSSMIEQIKLMEFALKESYYHSQFPYSHLVRLANNHGIALPNIFIFYERLSASSSEISQAQHYMVDGKFNTEPIIFRLQDFGYHQELTIAIDYLRDYFNEQEIKGIFNRLKNLLLAFLNTPSLSVSELPVLLEEERHTLLYKWNQNDAPYPQNQTLQQQFEKQVAATPDNVAVIFEDKSLTYRQLNGQANQLAIVIREYCQQQRNASMQADTPVALYLNRSLEMVVSILAVLKAGGAYVPISPEYPPERVQFILQDTGSPCVLTQQNHLSALEKYIQPLPIQPVLIATDNNAVTQGRSMEDLLPVNQSTDLAYIIYTSGTTGQPKGVALTHKNVINHLSWMQSEYPLNTSDKVLQQIPYTFDASVWELLAANWFGASIVMASPDVHKQPEELYRLIQKTGVTVVQFVPSMLGAFCQTVRDFDQQLPSTVRYVLCGGETLTMSHVNAFRAINNSASVLINLYGPTETTNDITHFDITDDIDGNIPIGKAHHNTRLYVLNHYGRLAPIGSPGELYIGGASLARGYWNRPELTAERFVENPFATDEDKVRGYTRLYKTGDRVRWLPDGNLEYLGRNDFQVKIRGYRIELGEIEAALTSNPLVKQAVVIDRERAGHKVLAAYLVSDDALTDDVLVQYLANHLPEYMIPASFTRIDAIPLTVNGKLDRHALPIPVWENQDRHIAPRTELETRLSALWQEILGVERVGIEDNFFHMGGDSIIGIQLVSKLRQHGFSLQVKSLFEAPTVSRLAQLLNQTSSPASVAAEQGLLSGEFGLLPVQQDFFNQNLPSPHHWNQAFMIRLPGTIKHTDIAQALARLVERHDILRAYFVHTEQGYHQCYSAGIPPWLPTLLQCDIRKLNEHEQHQQLTQWQSSFHYCTGPLWQAAHLTGYPDGNARLFFAFHHLIIDAVSWRIITEDMRRLLQGQTLPAKTSSYRQWVVAVQRYAIQHQDEVPYWQDVLGRKDAYPLEEKAISHQLSLPADLTGTLLREANLGYHTEINDLLLSALTLALQATFSRPVHPIILEGHGRENLDNTLDVSETVGWFTTLYPVRLAVQGDIAETIIHTKEMLRAVPNKGIGYGALFQAGYLTGNLPAISFNYLGQLSDEAEPSHQQDWSLTYDNCGLTIADENSSHLLLDINGAVLAGKLQFSVLARLSPVQTQRFITAFEYALNEVIAAGQKQARLGGVKTPSDYGLKTVSIDRLNRLQQRFQVEHLFPATSLQQGFIYHHLLQPQDDAYRVQMLLDYHTDLDLVAYQQAWALASLRFPILRTAFDWDGEVLQIVTVGTSIGPANFAVQDISQLPEQERNNAIDALQQHDRTQPFDLNQPGLIRFTVIRQHEQLVTVLITQHHCISDGWSGPILLQAVHEYYNALVQGQKPQAVVEQAYLATQQYHLAHQAESDAFWAERKAQFQAANDLSPLLSHRVDLAQIKIVEKPAEQALTIEGNAYVQLKNTCRTHGITLNVALQFAWHKLLHNYTGDKQTIVGTTVSGRDVPVEGIESSVGLYINTLPLAVQWNKADSILNILQNIQQDIAALNNHSAVSLSSLQSEGERLFHSLLVFENYPAPIINENGKGIEHALIFRRAIEKVDYPLSLIAYELDNRLIIKLNYGDAWLADTQAQRLLCQLERILLAVASDPNQLHASITFLSEEERHTLLHTWNQTDMPYPQDKTLPQLFETQVEKTPDIVALVFAGEKLTYRQLNQRANQLAVVLREQYQQRFGTSLPADTPIALYLDRSLEMVISILAVLKAGGAYVPISPEYPAERVQFILTDTAAPYVITQQQHLTTLAAYTQTFTEQPILITADDQTLTVNQSAENPVPINTATDLAYIIYTSGTTGQPKGVMIEHKNVVHLITAEAELFNVTQRQKALMFAPYVFDGSAFELFPALLHGLTLYICSEAERNAPAVAKLIQREGIEIATLSPALLNSLMGTKLPSLQRLVTAGESPSLAMLDYFRLHSQVLNAYGPTEITVCATEKYYQSGDIATNIGKAIPNARLYVLDGHGNLSPIGAAGELYIGGAGLARGYLNQPQLTAERFVPNPFATAEDKAKGYTRLYKTGDLVRWLPNGELEFLGRNDFQVKIRGYRIELGEIENALISHPQVTQAVVIDREHQGNKLLAAYLVAEEKLSDETLIEHLSAHLPAYMLPASFTRLDAIPLTLNGKLDRRALPAPTWGNRNNYVAPRNALETQLCSIWQDVLGLERVGIEDNFFRIGGDSIISIKLVSKLRLEGFSLQVQSIVEAPTVSRLAYLMTQTCSATMIAEQGLLSGEFDLLPIQQDFFNWNLSSPHHWNQAFMIRLPGNLSYAAVRQALSTLIERHDMLRAHFIDTKQGHRQCYPAEMPPWLPTLLHGDISKFDATRLHQQLTQWQNNFDYYTGPLWQAAHLIGYPDGSARLFFAFHHLIIDAVSWRIIAEDMRRLLLDGTLPEKTSSYRQWVHAVRHYAQQHQTESPYWQKVMAGYSVHTASGASSQHKLSISTELTDILLHEANLGYHTEINDLLLSALTLALPAVFSQSVNHIALEGHGRENIDSTLDISETVGWFTTFYPVRLEAQADIAETIIYTKEMLRAVPNKGIGYGALRQAGYLSGDLPTISFNYLGQLSGENEQDWSLTNDDCGNTTADEAESMTDESHNHWLLSINGLIRQGRLQFSLNACLTKTQTQTLITAFEQALNTVIMAGQKQAQSGGIKTSSDYGVNGLSGKIMRRLQHKYSIEALYPATSLQQGFIYHYLTQPQDDAYRVQLLLDYHTHLDLTAYQQAWALASLRFPILRTAFDWESEVLQIVTEGASIGPTNFTLQDISQLPEEERDNTIDAIQQYDRTLPFDLNQPGLIRFTEIRQHEQLVTVLITQHHCISDGWSNPILLQAVHEYYNALVQRKEPQIVVEQAYLATQQYHQAHQAESDAFWAERKAHFQAANDLSPLLSHRVDLTQIKTVEKPDKQAIMVEGYACEQLKNTCRTYGVTLNVALQFAWHKLLHSYTGDEQTMVGTTVSGRDVPVEGIESSVGLYINTLPLAVQWNRAGSIVDILQNIQRDIAALSSHSAVSLSSLQSDGERLFHSLLVFENYPTPALNDNGEGIEHALTFCRAIEKVDYPLSLIAYEHDNRLTLRLSYGETWLTDQQAQRLLYQLERILLAVASGPNQLHTSITFLSDEERYTLLHAWNQTDAPYPQDKTLPQLFAIQAEKTPDTVALVFAGEKLTYHQLNQRANQLAVVFREQYQQRFGASLPADTPIALYLDRSLEMVISILAVLKAGGAYVPISPEYPAERVQFILVDTAAPYVITQQRHLATLAAYTQPFTEQPILIATDDQLLIEKQSAENPVPINNPADLAYIIYTSGTTGQPKGVMVEHKSVTHLITAQAKLFDISQRQKALMFAPYVFDGSAFELFPALLHGLTLYICSEAERNAPAVAKLIQREGIEIATLSPSLLNSLMGTNLPSLQRLVTAGESPSLAMLDYFRHHSQVMNAYGPTEATVCATEKYFQFGDIATNIGKPIPNARLYVLDGQGNLSPIGAPGELYIGGAGLARGYLNQPQLTAERFVPNSFATAEDKAKGYTRLYKTGDLVRWLPNGELEFLGRNDFQVKIRGYRIELGEIENVLISHSQVKQAIVIDREHQGSKLLAAYLVAEEKLSDETLFDYLSARLPEYMLPASFTRLDTIPLTLNGKLDRRALPAPIWDNRNNYIAPRNALEAQLCSIWQDVLSLERVGIEDNFFRIGGNSLLAIKLTAAIENTININIPLTVLFNCKSISLLSQWLEIDSHKFSLLNLLTPESTATHKLFMVHAANCGSEVYKPLANALSDTYNCIGIDNYNFLSDNQIDSLHQIAQIYKELILQETSIDKPIRILGWSLGGQIAMEIAFQLEQLGAKEIQLFLLDTIINNDELTTLRHKLEIPKELSKIIKRLQEMGAGKGYIDTVLRAIPSETGIANSNFSGKLIHTKITLFKAGQMSPYHQEGTGLVMSKLIAGIEDNNISQWLSNPLVIKLVDNYHHENMIEAVSIISAEIINALPFHEGISTE</sequence>
<gene>
    <name evidence="8" type="ORF">SAMN05421680_10597</name>
    <name evidence="7" type="ORF">Xmau_00163</name>
</gene>
<evidence type="ECO:0000259" key="6">
    <source>
        <dbReference type="PROSITE" id="PS50075"/>
    </source>
</evidence>
<dbReference type="InterPro" id="IPR023213">
    <property type="entry name" value="CAT-like_dom_sf"/>
</dbReference>
<dbReference type="InterPro" id="IPR010071">
    <property type="entry name" value="AA_adenyl_dom"/>
</dbReference>
<dbReference type="GO" id="GO:0005737">
    <property type="term" value="C:cytoplasm"/>
    <property type="evidence" value="ECO:0007669"/>
    <property type="project" value="TreeGrafter"/>
</dbReference>
<dbReference type="InterPro" id="IPR036736">
    <property type="entry name" value="ACP-like_sf"/>
</dbReference>
<dbReference type="STRING" id="351675.SAMN05421680_10597"/>
<accession>A0A1I3N5M6</accession>
<reference evidence="7 10" key="3">
    <citation type="journal article" date="2017" name="Nat. Microbiol.">
        <title>Natural product diversity associated with the nematode symbionts Photorhabdus and Xenorhabdus.</title>
        <authorList>
            <person name="Tobias N.J."/>
            <person name="Wolff H."/>
            <person name="Djahanschiri B."/>
            <person name="Grundmann F."/>
            <person name="Kronenwerth M."/>
            <person name="Shi Y.M."/>
            <person name="Simonyi S."/>
            <person name="Grun P."/>
            <person name="Shapiro-Ilan D."/>
            <person name="Pidot S.J."/>
            <person name="Stinear T.P."/>
            <person name="Ebersberger I."/>
            <person name="Bode H.B."/>
        </authorList>
    </citation>
    <scope>NUCLEOTIDE SEQUENCE [LARGE SCALE GENOMIC DNA]</scope>
    <source>
        <strain evidence="7 10">DSM 17908</strain>
    </source>
</reference>
<dbReference type="InterPro" id="IPR000873">
    <property type="entry name" value="AMP-dep_synth/lig_dom"/>
</dbReference>
<dbReference type="Gene3D" id="1.10.1200.10">
    <property type="entry name" value="ACP-like"/>
    <property type="match status" value="3"/>
</dbReference>
<dbReference type="Proteomes" id="UP000224607">
    <property type="component" value="Unassembled WGS sequence"/>
</dbReference>